<reference evidence="2 3" key="1">
    <citation type="submission" date="2018-08" db="EMBL/GenBank/DDBJ databases">
        <title>Lactobacillus suantsai sp. nov., isolated from traditional fermented suan-tsai in Taiwan.</title>
        <authorList>
            <person name="Huang C.-H."/>
        </authorList>
    </citation>
    <scope>NUCLEOTIDE SEQUENCE [LARGE SCALE GENOMIC DNA]</scope>
    <source>
        <strain evidence="2 3">BCRC 12945</strain>
    </source>
</reference>
<comment type="caution">
    <text evidence="2">The sequence shown here is derived from an EMBL/GenBank/DDBJ whole genome shotgun (WGS) entry which is preliminary data.</text>
</comment>
<dbReference type="SUPFAM" id="SSF143120">
    <property type="entry name" value="YefM-like"/>
    <property type="match status" value="1"/>
</dbReference>
<evidence type="ECO:0000313" key="2">
    <source>
        <dbReference type="EMBL" id="RXI79999.1"/>
    </source>
</evidence>
<evidence type="ECO:0000256" key="1">
    <source>
        <dbReference type="ARBA" id="ARBA00009981"/>
    </source>
</evidence>
<dbReference type="InterPro" id="IPR036165">
    <property type="entry name" value="YefM-like_sf"/>
</dbReference>
<gene>
    <name evidence="2" type="ORF">DXH47_00050</name>
</gene>
<dbReference type="Proteomes" id="UP000290602">
    <property type="component" value="Unassembled WGS sequence"/>
</dbReference>
<comment type="similarity">
    <text evidence="1">Belongs to the phD/YefM antitoxin family.</text>
</comment>
<proteinExistence type="inferred from homology"/>
<name>A0A4Q0VL17_9LACO</name>
<dbReference type="EMBL" id="QXIL01000001">
    <property type="protein sequence ID" value="RXI79999.1"/>
    <property type="molecule type" value="Genomic_DNA"/>
</dbReference>
<organism evidence="2 3">
    <name type="scientific">Levilactobacillus suantsaii</name>
    <dbReference type="NCBI Taxonomy" id="2292255"/>
    <lineage>
        <taxon>Bacteria</taxon>
        <taxon>Bacillati</taxon>
        <taxon>Bacillota</taxon>
        <taxon>Bacilli</taxon>
        <taxon>Lactobacillales</taxon>
        <taxon>Lactobacillaceae</taxon>
        <taxon>Levilactobacillus</taxon>
    </lineage>
</organism>
<accession>A0A4Q0VL17</accession>
<dbReference type="NCBIfam" id="TIGR01552">
    <property type="entry name" value="phd_fam"/>
    <property type="match status" value="1"/>
</dbReference>
<dbReference type="OrthoDB" id="2318117at2"/>
<sequence>MRTLRELFGRRTRMIRTNEFARCPAKEVFMMEHVTDSELQRKLCHYLNGVTDRQKPVMVTTGAGEEVVLISEADYQNLRANQRILGDPQHQVWIQALLRQVQDKAVHTS</sequence>
<dbReference type="AlphaFoldDB" id="A0A4Q0VL17"/>
<keyword evidence="3" id="KW-1185">Reference proteome</keyword>
<protein>
    <submittedName>
        <fullName evidence="2">Type II toxin-antitoxin system Phd/YefM family antitoxin</fullName>
    </submittedName>
</protein>
<dbReference type="Gene3D" id="3.40.1620.10">
    <property type="entry name" value="YefM-like domain"/>
    <property type="match status" value="1"/>
</dbReference>
<evidence type="ECO:0000313" key="3">
    <source>
        <dbReference type="Proteomes" id="UP000290602"/>
    </source>
</evidence>